<dbReference type="Pfam" id="PF10282">
    <property type="entry name" value="Lactonase"/>
    <property type="match status" value="1"/>
</dbReference>
<name>A0A5B9QTD3_9BACT</name>
<dbReference type="InterPro" id="IPR011048">
    <property type="entry name" value="Haem_d1_sf"/>
</dbReference>
<dbReference type="GO" id="GO:0017057">
    <property type="term" value="F:6-phosphogluconolactonase activity"/>
    <property type="evidence" value="ECO:0007669"/>
    <property type="project" value="UniProtKB-EC"/>
</dbReference>
<dbReference type="FunFam" id="2.130.10.10:FF:000306">
    <property type="entry name" value="3-carboxymuconate cyclase"/>
    <property type="match status" value="1"/>
</dbReference>
<keyword evidence="4" id="KW-1185">Reference proteome</keyword>
<dbReference type="OrthoDB" id="9790815at2"/>
<dbReference type="PANTHER" id="PTHR30344">
    <property type="entry name" value="6-PHOSPHOGLUCONOLACTONASE-RELATED"/>
    <property type="match status" value="1"/>
</dbReference>
<dbReference type="EC" id="3.1.1.31" evidence="3"/>
<dbReference type="InterPro" id="IPR019405">
    <property type="entry name" value="Lactonase_7-beta_prop"/>
</dbReference>
<dbReference type="SUPFAM" id="SSF51004">
    <property type="entry name" value="C-terminal (heme d1) domain of cytochrome cd1-nitrite reductase"/>
    <property type="match status" value="1"/>
</dbReference>
<keyword evidence="2" id="KW-0313">Glucose metabolism</keyword>
<dbReference type="GO" id="GO:0006006">
    <property type="term" value="P:glucose metabolic process"/>
    <property type="evidence" value="ECO:0007669"/>
    <property type="project" value="UniProtKB-KW"/>
</dbReference>
<dbReference type="GO" id="GO:0005829">
    <property type="term" value="C:cytosol"/>
    <property type="evidence" value="ECO:0007669"/>
    <property type="project" value="TreeGrafter"/>
</dbReference>
<dbReference type="PANTHER" id="PTHR30344:SF1">
    <property type="entry name" value="6-PHOSPHOGLUCONOLACTONASE"/>
    <property type="match status" value="1"/>
</dbReference>
<gene>
    <name evidence="3" type="primary">pgl_2</name>
    <name evidence="3" type="ORF">UC8_31910</name>
</gene>
<keyword evidence="2" id="KW-0119">Carbohydrate metabolism</keyword>
<keyword evidence="3" id="KW-0378">Hydrolase</keyword>
<evidence type="ECO:0000256" key="2">
    <source>
        <dbReference type="ARBA" id="ARBA00022526"/>
    </source>
</evidence>
<dbReference type="KEGG" id="rul:UC8_31910"/>
<sequence>MVAMKSVSVGVLVEALLFGLCLSAFSGRLHAEDYHVYIGTYTGPQSRGIYVSRWDSDRGQLSPPVLAAEMKNPSFLAIHPNGQYLYAVEESADHQDQGQSSGALHAFRIERSTGSLTALNTVLAGGAASCHLTVDATGKYLLAANYTGGNVSVTAINKDGSLGQRTAFVQHAGSGAILPRQAAPHAHSINLDPQNRHAYVADLGLDKVLIYEFDADTGALTVNDPAAVALAPGAGPRHFSFHPNGKTAYVINEIDLTVAVLSHDAQSGALRVRQTLPTLPEDVERHRGLSTAEVVVHPSGKFVYGSNRGHDSIVVYQVDSSDGRLTYVENKSTAGRTPRNFAIDPSGQFLLAENQNSNSVVVFQIDPQSGKLTQTDTQIEVGSPVCIRFVAK</sequence>
<reference evidence="3 4" key="1">
    <citation type="submission" date="2019-08" db="EMBL/GenBank/DDBJ databases">
        <title>Deep-cultivation of Planctomycetes and their phenomic and genomic characterization uncovers novel biology.</title>
        <authorList>
            <person name="Wiegand S."/>
            <person name="Jogler M."/>
            <person name="Boedeker C."/>
            <person name="Pinto D."/>
            <person name="Vollmers J."/>
            <person name="Rivas-Marin E."/>
            <person name="Kohn T."/>
            <person name="Peeters S.H."/>
            <person name="Heuer A."/>
            <person name="Rast P."/>
            <person name="Oberbeckmann S."/>
            <person name="Bunk B."/>
            <person name="Jeske O."/>
            <person name="Meyerdierks A."/>
            <person name="Storesund J.E."/>
            <person name="Kallscheuer N."/>
            <person name="Luecker S."/>
            <person name="Lage O.M."/>
            <person name="Pohl T."/>
            <person name="Merkel B.J."/>
            <person name="Hornburger P."/>
            <person name="Mueller R.-W."/>
            <person name="Bruemmer F."/>
            <person name="Labrenz M."/>
            <person name="Spormann A.M."/>
            <person name="Op den Camp H."/>
            <person name="Overmann J."/>
            <person name="Amann R."/>
            <person name="Jetten M.S.M."/>
            <person name="Mascher T."/>
            <person name="Medema M.H."/>
            <person name="Devos D.P."/>
            <person name="Kaster A.-K."/>
            <person name="Ovreas L."/>
            <person name="Rohde M."/>
            <person name="Galperin M.Y."/>
            <person name="Jogler C."/>
        </authorList>
    </citation>
    <scope>NUCLEOTIDE SEQUENCE [LARGE SCALE GENOMIC DNA]</scope>
    <source>
        <strain evidence="3 4">UC8</strain>
    </source>
</reference>
<dbReference type="EMBL" id="CP042914">
    <property type="protein sequence ID" value="QEG41172.1"/>
    <property type="molecule type" value="Genomic_DNA"/>
</dbReference>
<organism evidence="3 4">
    <name type="scientific">Roseimaritima ulvae</name>
    <dbReference type="NCBI Taxonomy" id="980254"/>
    <lineage>
        <taxon>Bacteria</taxon>
        <taxon>Pseudomonadati</taxon>
        <taxon>Planctomycetota</taxon>
        <taxon>Planctomycetia</taxon>
        <taxon>Pirellulales</taxon>
        <taxon>Pirellulaceae</taxon>
        <taxon>Roseimaritima</taxon>
    </lineage>
</organism>
<evidence type="ECO:0000313" key="4">
    <source>
        <dbReference type="Proteomes" id="UP000325286"/>
    </source>
</evidence>
<evidence type="ECO:0000313" key="3">
    <source>
        <dbReference type="EMBL" id="QEG41172.1"/>
    </source>
</evidence>
<dbReference type="Gene3D" id="2.130.10.10">
    <property type="entry name" value="YVTN repeat-like/Quinoprotein amine dehydrogenase"/>
    <property type="match status" value="1"/>
</dbReference>
<protein>
    <submittedName>
        <fullName evidence="3">6-phosphogluconolactonase</fullName>
        <ecNumber evidence="3">3.1.1.31</ecNumber>
    </submittedName>
</protein>
<comment type="similarity">
    <text evidence="1">Belongs to the cycloisomerase 2 family.</text>
</comment>
<dbReference type="InterPro" id="IPR050282">
    <property type="entry name" value="Cycloisomerase_2"/>
</dbReference>
<dbReference type="InterPro" id="IPR015943">
    <property type="entry name" value="WD40/YVTN_repeat-like_dom_sf"/>
</dbReference>
<dbReference type="Proteomes" id="UP000325286">
    <property type="component" value="Chromosome"/>
</dbReference>
<accession>A0A5B9QTD3</accession>
<dbReference type="AlphaFoldDB" id="A0A5B9QTD3"/>
<evidence type="ECO:0000256" key="1">
    <source>
        <dbReference type="ARBA" id="ARBA00005564"/>
    </source>
</evidence>
<proteinExistence type="inferred from homology"/>